<protein>
    <recommendedName>
        <fullName evidence="4">Integral membrane protein</fullName>
    </recommendedName>
</protein>
<feature type="transmembrane region" description="Helical" evidence="1">
    <location>
        <begin position="84"/>
        <end position="103"/>
    </location>
</feature>
<organism evidence="2 3">
    <name type="scientific">Actinopolymorpha rutila</name>
    <dbReference type="NCBI Taxonomy" id="446787"/>
    <lineage>
        <taxon>Bacteria</taxon>
        <taxon>Bacillati</taxon>
        <taxon>Actinomycetota</taxon>
        <taxon>Actinomycetes</taxon>
        <taxon>Propionibacteriales</taxon>
        <taxon>Actinopolymorphaceae</taxon>
        <taxon>Actinopolymorpha</taxon>
    </lineage>
</organism>
<dbReference type="AlphaFoldDB" id="A0A852ZCF5"/>
<feature type="transmembrane region" description="Helical" evidence="1">
    <location>
        <begin position="109"/>
        <end position="132"/>
    </location>
</feature>
<keyword evidence="3" id="KW-1185">Reference proteome</keyword>
<evidence type="ECO:0008006" key="4">
    <source>
        <dbReference type="Google" id="ProtNLM"/>
    </source>
</evidence>
<evidence type="ECO:0000313" key="2">
    <source>
        <dbReference type="EMBL" id="NYH89488.1"/>
    </source>
</evidence>
<gene>
    <name evidence="2" type="ORF">F4554_002126</name>
</gene>
<reference evidence="2 3" key="1">
    <citation type="submission" date="2020-07" db="EMBL/GenBank/DDBJ databases">
        <title>Sequencing the genomes of 1000 actinobacteria strains.</title>
        <authorList>
            <person name="Klenk H.-P."/>
        </authorList>
    </citation>
    <scope>NUCLEOTIDE SEQUENCE [LARGE SCALE GENOMIC DNA]</scope>
    <source>
        <strain evidence="2 3">DSM 18448</strain>
    </source>
</reference>
<dbReference type="RefSeq" id="WP_179787208.1">
    <property type="nucleotide sequence ID" value="NZ_BAAARR010000008.1"/>
</dbReference>
<comment type="caution">
    <text evidence="2">The sequence shown here is derived from an EMBL/GenBank/DDBJ whole genome shotgun (WGS) entry which is preliminary data.</text>
</comment>
<name>A0A852ZCF5_9ACTN</name>
<sequence>MTAMTESRPDRPRTRPRRSLLALRIAALLTCAALFLQPVLAGSYLSGDVGALGTHEANARVVTALAFGQLLTTVLYVWQGGGRWWPAAAPAALLVAVVTQVFLGYHHTLLVHVPLGVGLVLSQILFTCWLLGPRAREARVRREHR</sequence>
<dbReference type="EMBL" id="JACBZH010000001">
    <property type="protein sequence ID" value="NYH89488.1"/>
    <property type="molecule type" value="Genomic_DNA"/>
</dbReference>
<keyword evidence="1" id="KW-1133">Transmembrane helix</keyword>
<proteinExistence type="predicted"/>
<evidence type="ECO:0000256" key="1">
    <source>
        <dbReference type="SAM" id="Phobius"/>
    </source>
</evidence>
<keyword evidence="1" id="KW-0472">Membrane</keyword>
<dbReference type="Proteomes" id="UP000579605">
    <property type="component" value="Unassembled WGS sequence"/>
</dbReference>
<feature type="transmembrane region" description="Helical" evidence="1">
    <location>
        <begin position="57"/>
        <end position="77"/>
    </location>
</feature>
<keyword evidence="1" id="KW-0812">Transmembrane</keyword>
<evidence type="ECO:0000313" key="3">
    <source>
        <dbReference type="Proteomes" id="UP000579605"/>
    </source>
</evidence>
<accession>A0A852ZCF5</accession>